<dbReference type="PANTHER" id="PTHR38683">
    <property type="entry name" value="CHORISMATE PYRUVATE-LYASE"/>
    <property type="match status" value="1"/>
</dbReference>
<comment type="caution">
    <text evidence="4">Lacks conserved residue(s) required for the propagation of feature annotation.</text>
</comment>
<dbReference type="FunCoup" id="A0A395JQ62">
    <property type="interactions" value="138"/>
</dbReference>
<dbReference type="InParanoid" id="A0A395JQ62"/>
<evidence type="ECO:0000256" key="4">
    <source>
        <dbReference type="HAMAP-Rule" id="MF_01632"/>
    </source>
</evidence>
<dbReference type="InterPro" id="IPR007440">
    <property type="entry name" value="Chorismate--pyruvate_lyase"/>
</dbReference>
<keyword evidence="3 4" id="KW-0456">Lyase</keyword>
<feature type="binding site" evidence="4">
    <location>
        <position position="165"/>
    </location>
    <ligand>
        <name>substrate</name>
    </ligand>
</feature>
<keyword evidence="2 4" id="KW-0831">Ubiquinone biosynthesis</keyword>
<keyword evidence="6" id="KW-1185">Reference proteome</keyword>
<evidence type="ECO:0000313" key="6">
    <source>
        <dbReference type="Proteomes" id="UP000253083"/>
    </source>
</evidence>
<dbReference type="Gene3D" id="3.40.1410.10">
    <property type="entry name" value="Chorismate lyase-like"/>
    <property type="match status" value="1"/>
</dbReference>
<dbReference type="HAMAP" id="MF_01632">
    <property type="entry name" value="UbiC"/>
    <property type="match status" value="1"/>
</dbReference>
<dbReference type="OrthoDB" id="9789493at2"/>
<proteinExistence type="inferred from homology"/>
<reference evidence="5 6" key="1">
    <citation type="submission" date="2018-06" db="EMBL/GenBank/DDBJ databases">
        <title>Genomic Encyclopedia of Type Strains, Phase IV (KMG-IV): sequencing the most valuable type-strain genomes for metagenomic binning, comparative biology and taxonomic classification.</title>
        <authorList>
            <person name="Goeker M."/>
        </authorList>
    </citation>
    <scope>NUCLEOTIDE SEQUENCE [LARGE SCALE GENOMIC DNA]</scope>
    <source>
        <strain evidence="5 6">DSM 24032</strain>
    </source>
</reference>
<dbReference type="PANTHER" id="PTHR38683:SF1">
    <property type="entry name" value="CHORISMATE PYRUVATE-LYASE"/>
    <property type="match status" value="1"/>
</dbReference>
<feature type="binding site" evidence="4">
    <location>
        <position position="82"/>
    </location>
    <ligand>
        <name>substrate</name>
    </ligand>
</feature>
<dbReference type="EMBL" id="QNRT01000001">
    <property type="protein sequence ID" value="RBP53794.1"/>
    <property type="molecule type" value="Genomic_DNA"/>
</dbReference>
<evidence type="ECO:0000256" key="2">
    <source>
        <dbReference type="ARBA" id="ARBA00022688"/>
    </source>
</evidence>
<dbReference type="InterPro" id="IPR028978">
    <property type="entry name" value="Chorismate_lyase_/UTRA_dom_sf"/>
</dbReference>
<evidence type="ECO:0000313" key="5">
    <source>
        <dbReference type="EMBL" id="RBP53794.1"/>
    </source>
</evidence>
<dbReference type="Proteomes" id="UP000253083">
    <property type="component" value="Unassembled WGS sequence"/>
</dbReference>
<dbReference type="GO" id="GO:0042866">
    <property type="term" value="P:pyruvate biosynthetic process"/>
    <property type="evidence" value="ECO:0007669"/>
    <property type="project" value="UniProtKB-UniRule"/>
</dbReference>
<dbReference type="GO" id="GO:0005829">
    <property type="term" value="C:cytosol"/>
    <property type="evidence" value="ECO:0007669"/>
    <property type="project" value="TreeGrafter"/>
</dbReference>
<dbReference type="RefSeq" id="WP_113953331.1">
    <property type="nucleotide sequence ID" value="NZ_QNRT01000001.1"/>
</dbReference>
<comment type="catalytic activity">
    <reaction evidence="4">
        <text>chorismate = 4-hydroxybenzoate + pyruvate</text>
        <dbReference type="Rhea" id="RHEA:16505"/>
        <dbReference type="ChEBI" id="CHEBI:15361"/>
        <dbReference type="ChEBI" id="CHEBI:17879"/>
        <dbReference type="ChEBI" id="CHEBI:29748"/>
        <dbReference type="EC" id="4.1.3.40"/>
    </reaction>
</comment>
<sequence>MSPHYTNLAKYPIWLRDTPNAVHRFEPRLQTLITDKGSLTAALIRLGRGAFRVRVLRQAIALPYFHEQRKLARPLSAAAMIREVELLVHDVPVVYARSIVPLTLVSQGRSGLANLGRTPLGHLLFKDGRIRVSKREFSTPELNTTVLAARRTPYDYQGSTILVSEFFLPAIYSFLT</sequence>
<dbReference type="UniPathway" id="UPA00232"/>
<dbReference type="GO" id="GO:0008813">
    <property type="term" value="F:chorismate lyase activity"/>
    <property type="evidence" value="ECO:0007669"/>
    <property type="project" value="UniProtKB-UniRule"/>
</dbReference>
<dbReference type="Pfam" id="PF04345">
    <property type="entry name" value="Chor_lyase"/>
    <property type="match status" value="1"/>
</dbReference>
<evidence type="ECO:0000256" key="1">
    <source>
        <dbReference type="ARBA" id="ARBA00022490"/>
    </source>
</evidence>
<name>A0A395JQ62_9GAMM</name>
<comment type="subcellular location">
    <subcellularLocation>
        <location evidence="4">Cytoplasm</location>
    </subcellularLocation>
</comment>
<organism evidence="5 6">
    <name type="scientific">Arenicella xantha</name>
    <dbReference type="NCBI Taxonomy" id="644221"/>
    <lineage>
        <taxon>Bacteria</taxon>
        <taxon>Pseudomonadati</taxon>
        <taxon>Pseudomonadota</taxon>
        <taxon>Gammaproteobacteria</taxon>
        <taxon>Arenicellales</taxon>
        <taxon>Arenicellaceae</taxon>
        <taxon>Arenicella</taxon>
    </lineage>
</organism>
<protein>
    <recommendedName>
        <fullName evidence="4">Probable chorismate pyruvate-lyase</fullName>
        <shortName evidence="4">CL</shortName>
        <shortName evidence="4">CPL</shortName>
        <ecNumber evidence="4">4.1.3.40</ecNumber>
    </recommendedName>
</protein>
<comment type="function">
    <text evidence="4">Removes the pyruvyl group from chorismate, with concomitant aromatization of the ring, to provide 4-hydroxybenzoate (4HB) for the ubiquinone pathway.</text>
</comment>
<keyword evidence="1 4" id="KW-0963">Cytoplasm</keyword>
<dbReference type="SUPFAM" id="SSF64288">
    <property type="entry name" value="Chorismate lyase-like"/>
    <property type="match status" value="1"/>
</dbReference>
<comment type="pathway">
    <text evidence="4">Cofactor biosynthesis; ubiquinone biosynthesis.</text>
</comment>
<dbReference type="GO" id="GO:0006744">
    <property type="term" value="P:ubiquinone biosynthetic process"/>
    <property type="evidence" value="ECO:0007669"/>
    <property type="project" value="UniProtKB-UniRule"/>
</dbReference>
<dbReference type="AlphaFoldDB" id="A0A395JQ62"/>
<evidence type="ECO:0000256" key="3">
    <source>
        <dbReference type="ARBA" id="ARBA00023239"/>
    </source>
</evidence>
<feature type="binding site" evidence="4">
    <location>
        <position position="120"/>
    </location>
    <ligand>
        <name>substrate</name>
    </ligand>
</feature>
<gene>
    <name evidence="4" type="primary">ubiC</name>
    <name evidence="5" type="ORF">DFR28_1011183</name>
</gene>
<keyword evidence="4" id="KW-0670">Pyruvate</keyword>
<comment type="caution">
    <text evidence="5">The sequence shown here is derived from an EMBL/GenBank/DDBJ whole genome shotgun (WGS) entry which is preliminary data.</text>
</comment>
<comment type="similarity">
    <text evidence="4">Belongs to the UbiC family.</text>
</comment>
<dbReference type="EC" id="4.1.3.40" evidence="4"/>
<accession>A0A395JQ62</accession>